<evidence type="ECO:0000259" key="1">
    <source>
        <dbReference type="Pfam" id="PF01261"/>
    </source>
</evidence>
<dbReference type="EMBL" id="JACOQI010000008">
    <property type="protein sequence ID" value="MBC5770634.1"/>
    <property type="molecule type" value="Genomic_DNA"/>
</dbReference>
<organism evidence="2 3">
    <name type="scientific">Dysosmobacter segnis</name>
    <dbReference type="NCBI Taxonomy" id="2763042"/>
    <lineage>
        <taxon>Bacteria</taxon>
        <taxon>Bacillati</taxon>
        <taxon>Bacillota</taxon>
        <taxon>Clostridia</taxon>
        <taxon>Eubacteriales</taxon>
        <taxon>Oscillospiraceae</taxon>
        <taxon>Dysosmobacter</taxon>
    </lineage>
</organism>
<dbReference type="InterPro" id="IPR050312">
    <property type="entry name" value="IolE/XylAMocC-like"/>
</dbReference>
<evidence type="ECO:0000313" key="3">
    <source>
        <dbReference type="Proteomes" id="UP000620327"/>
    </source>
</evidence>
<dbReference type="Gene3D" id="3.20.20.150">
    <property type="entry name" value="Divalent-metal-dependent TIM barrel enzymes"/>
    <property type="match status" value="1"/>
</dbReference>
<dbReference type="InterPro" id="IPR036237">
    <property type="entry name" value="Xyl_isomerase-like_sf"/>
</dbReference>
<accession>A0A923MJH1</accession>
<dbReference type="RefSeq" id="WP_187014874.1">
    <property type="nucleotide sequence ID" value="NZ_JACOQI010000008.1"/>
</dbReference>
<protein>
    <submittedName>
        <fullName evidence="2">TIM barrel protein</fullName>
    </submittedName>
</protein>
<dbReference type="SUPFAM" id="SSF51658">
    <property type="entry name" value="Xylose isomerase-like"/>
    <property type="match status" value="1"/>
</dbReference>
<comment type="caution">
    <text evidence="2">The sequence shown here is derived from an EMBL/GenBank/DDBJ whole genome shotgun (WGS) entry which is preliminary data.</text>
</comment>
<reference evidence="2" key="1">
    <citation type="submission" date="2020-08" db="EMBL/GenBank/DDBJ databases">
        <title>Genome public.</title>
        <authorList>
            <person name="Liu C."/>
            <person name="Sun Q."/>
        </authorList>
    </citation>
    <scope>NUCLEOTIDE SEQUENCE</scope>
    <source>
        <strain evidence="2">BX15</strain>
    </source>
</reference>
<sequence length="298" mass="33721">MSIQVTIGTAPCSWGVWWPDGTPSRTPYNVFLDQAAQAGYKTLELGPVGYLPTDVEQLRDELDSRGLSICGGTACYEFLKASSFADVRKDVDDLCKRLLAFDVHYMMSMDGTAFAPGEKDKLTEAKKRTFGIFAEMGRYCRETYGVEVLMHPERRSLIETPEELEELIDLGLSICYDNGHFAAANGGWQRGDRTALDFLEKHIDRIPYLHFKNVSPAIRRLELEGGLAPDDPRQDEMMCDLEDGVIDYEAYRDLLDRLNFNGVGIIEQDCPHATTDEAFAMAKRNLKYLQRIRLIPQE</sequence>
<dbReference type="InterPro" id="IPR013022">
    <property type="entry name" value="Xyl_isomerase-like_TIM-brl"/>
</dbReference>
<keyword evidence="3" id="KW-1185">Reference proteome</keyword>
<gene>
    <name evidence="2" type="ORF">H8Z83_09915</name>
</gene>
<feature type="domain" description="Xylose isomerase-like TIM barrel" evidence="1">
    <location>
        <begin position="32"/>
        <end position="288"/>
    </location>
</feature>
<name>A0A923MJH1_9FIRM</name>
<dbReference type="Proteomes" id="UP000620327">
    <property type="component" value="Unassembled WGS sequence"/>
</dbReference>
<evidence type="ECO:0000313" key="2">
    <source>
        <dbReference type="EMBL" id="MBC5770634.1"/>
    </source>
</evidence>
<dbReference type="PANTHER" id="PTHR12110">
    <property type="entry name" value="HYDROXYPYRUVATE ISOMERASE"/>
    <property type="match status" value="1"/>
</dbReference>
<dbReference type="Pfam" id="PF01261">
    <property type="entry name" value="AP_endonuc_2"/>
    <property type="match status" value="1"/>
</dbReference>
<proteinExistence type="predicted"/>
<dbReference type="AlphaFoldDB" id="A0A923MJH1"/>
<dbReference type="PANTHER" id="PTHR12110:SF41">
    <property type="entry name" value="INOSOSE DEHYDRATASE"/>
    <property type="match status" value="1"/>
</dbReference>